<reference evidence="3" key="1">
    <citation type="journal article" date="2019" name="Int. J. Syst. Evol. Microbiol.">
        <title>The Global Catalogue of Microorganisms (GCM) 10K type strain sequencing project: providing services to taxonomists for standard genome sequencing and annotation.</title>
        <authorList>
            <consortium name="The Broad Institute Genomics Platform"/>
            <consortium name="The Broad Institute Genome Sequencing Center for Infectious Disease"/>
            <person name="Wu L."/>
            <person name="Ma J."/>
        </authorList>
    </citation>
    <scope>NUCLEOTIDE SEQUENCE [LARGE SCALE GENOMIC DNA]</scope>
    <source>
        <strain evidence="3">CGMCC 4.7152</strain>
    </source>
</reference>
<dbReference type="Gene3D" id="3.40.50.300">
    <property type="entry name" value="P-loop containing nucleotide triphosphate hydrolases"/>
    <property type="match status" value="1"/>
</dbReference>
<protein>
    <submittedName>
        <fullName evidence="2">GTPase</fullName>
    </submittedName>
</protein>
<proteinExistence type="predicted"/>
<gene>
    <name evidence="2" type="ORF">ACFPIJ_22245</name>
</gene>
<dbReference type="InterPro" id="IPR006073">
    <property type="entry name" value="GTP-bd"/>
</dbReference>
<dbReference type="InterPro" id="IPR027417">
    <property type="entry name" value="P-loop_NTPase"/>
</dbReference>
<comment type="caution">
    <text evidence="2">The sequence shown here is derived from an EMBL/GenBank/DDBJ whole genome shotgun (WGS) entry which is preliminary data.</text>
</comment>
<keyword evidence="3" id="KW-1185">Reference proteome</keyword>
<dbReference type="Pfam" id="PF01926">
    <property type="entry name" value="MMR_HSR1"/>
    <property type="match status" value="1"/>
</dbReference>
<dbReference type="Proteomes" id="UP001595912">
    <property type="component" value="Unassembled WGS sequence"/>
</dbReference>
<name>A0ABV9VWL9_9ACTN</name>
<dbReference type="CDD" id="cd00882">
    <property type="entry name" value="Ras_like_GTPase"/>
    <property type="match status" value="1"/>
</dbReference>
<dbReference type="SUPFAM" id="SSF52540">
    <property type="entry name" value="P-loop containing nucleoside triphosphate hydrolases"/>
    <property type="match status" value="1"/>
</dbReference>
<sequence>MTTEAVAAATTVQAVAAATTVQAVAVRLARLLEDIGLGLNPGELRIACLDLARHLADDTPLLGIAGRLNVGKSTLSNALTGGRAPTAPTECTVEPRRYRPVDEHLAGPSLRCATIDTPGADSVNRRGPAALAGLAPADIAVYVVVTPTVRDVTFLASFAPTRLFSPANTVVVVNRLDERVRPGQDPTPAAAEAIAGYRRTPQLRPFTILPIIALLAETHATRRFTAADLAGLHDAGGTERRWRLLGPYGAHALPAAGPPDLATAYDHIEAMSFLPGLRARLAALGAQQATFRCVNVVRRAERLVETVAAGNRAEVEALRAIDDWLTRTRRRCPPLMLHDVANALAGLAGRTGPAGAPTAADQCLAAYERAGVRLAGGEPPDAEIELLRAAGRSGDRLVATSGTTLRHHLILRRAALTDEGAPT</sequence>
<evidence type="ECO:0000259" key="1">
    <source>
        <dbReference type="Pfam" id="PF01926"/>
    </source>
</evidence>
<dbReference type="EMBL" id="JBHSIU010000027">
    <property type="protein sequence ID" value="MFC5000544.1"/>
    <property type="molecule type" value="Genomic_DNA"/>
</dbReference>
<accession>A0ABV9VWL9</accession>
<organism evidence="2 3">
    <name type="scientific">Dactylosporangium cerinum</name>
    <dbReference type="NCBI Taxonomy" id="1434730"/>
    <lineage>
        <taxon>Bacteria</taxon>
        <taxon>Bacillati</taxon>
        <taxon>Actinomycetota</taxon>
        <taxon>Actinomycetes</taxon>
        <taxon>Micromonosporales</taxon>
        <taxon>Micromonosporaceae</taxon>
        <taxon>Dactylosporangium</taxon>
    </lineage>
</organism>
<evidence type="ECO:0000313" key="2">
    <source>
        <dbReference type="EMBL" id="MFC5000544.1"/>
    </source>
</evidence>
<dbReference type="RefSeq" id="WP_380117097.1">
    <property type="nucleotide sequence ID" value="NZ_JBHSIU010000027.1"/>
</dbReference>
<evidence type="ECO:0000313" key="3">
    <source>
        <dbReference type="Proteomes" id="UP001595912"/>
    </source>
</evidence>
<feature type="domain" description="G" evidence="1">
    <location>
        <begin position="63"/>
        <end position="154"/>
    </location>
</feature>